<keyword evidence="3" id="KW-0238">DNA-binding</keyword>
<dbReference type="AlphaFoldDB" id="A0A6S6Z667"/>
<dbReference type="PANTHER" id="PTHR30126">
    <property type="entry name" value="HTH-TYPE TRANSCRIPTIONAL REGULATOR"/>
    <property type="match status" value="1"/>
</dbReference>
<organism evidence="6 7">
    <name type="scientific">Achromobacter kerstersii</name>
    <dbReference type="NCBI Taxonomy" id="1353890"/>
    <lineage>
        <taxon>Bacteria</taxon>
        <taxon>Pseudomonadati</taxon>
        <taxon>Pseudomonadota</taxon>
        <taxon>Betaproteobacteria</taxon>
        <taxon>Burkholderiales</taxon>
        <taxon>Alcaligenaceae</taxon>
        <taxon>Achromobacter</taxon>
    </lineage>
</organism>
<evidence type="ECO:0000256" key="2">
    <source>
        <dbReference type="ARBA" id="ARBA00023015"/>
    </source>
</evidence>
<dbReference type="GO" id="GO:0003700">
    <property type="term" value="F:DNA-binding transcription factor activity"/>
    <property type="evidence" value="ECO:0007669"/>
    <property type="project" value="InterPro"/>
</dbReference>
<comment type="similarity">
    <text evidence="1">Belongs to the LysR transcriptional regulatory family.</text>
</comment>
<protein>
    <submittedName>
        <fullName evidence="6">HTH-type transcriptional regulator GltR</fullName>
    </submittedName>
</protein>
<reference evidence="6 7" key="1">
    <citation type="submission" date="2020-04" db="EMBL/GenBank/DDBJ databases">
        <authorList>
            <person name="De Canck E."/>
        </authorList>
    </citation>
    <scope>NUCLEOTIDE SEQUENCE [LARGE SCALE GENOMIC DNA]</scope>
    <source>
        <strain evidence="6 7">LMG 3441</strain>
    </source>
</reference>
<evidence type="ECO:0000313" key="7">
    <source>
        <dbReference type="Proteomes" id="UP000494269"/>
    </source>
</evidence>
<dbReference type="GO" id="GO:0000976">
    <property type="term" value="F:transcription cis-regulatory region binding"/>
    <property type="evidence" value="ECO:0007669"/>
    <property type="project" value="TreeGrafter"/>
</dbReference>
<dbReference type="Pfam" id="PF00126">
    <property type="entry name" value="HTH_1"/>
    <property type="match status" value="1"/>
</dbReference>
<evidence type="ECO:0000256" key="1">
    <source>
        <dbReference type="ARBA" id="ARBA00009437"/>
    </source>
</evidence>
<dbReference type="InterPro" id="IPR036388">
    <property type="entry name" value="WH-like_DNA-bd_sf"/>
</dbReference>
<evidence type="ECO:0000313" key="6">
    <source>
        <dbReference type="EMBL" id="CAB3664329.1"/>
    </source>
</evidence>
<accession>A0A6S6Z667</accession>
<proteinExistence type="inferred from homology"/>
<dbReference type="Gene3D" id="3.40.190.10">
    <property type="entry name" value="Periplasmic binding protein-like II"/>
    <property type="match status" value="2"/>
</dbReference>
<evidence type="ECO:0000256" key="4">
    <source>
        <dbReference type="ARBA" id="ARBA00023163"/>
    </source>
</evidence>
<name>A0A6S6Z667_9BURK</name>
<dbReference type="SUPFAM" id="SSF53850">
    <property type="entry name" value="Periplasmic binding protein-like II"/>
    <property type="match status" value="1"/>
</dbReference>
<dbReference type="InterPro" id="IPR036390">
    <property type="entry name" value="WH_DNA-bd_sf"/>
</dbReference>
<dbReference type="InterPro" id="IPR000847">
    <property type="entry name" value="LysR_HTH_N"/>
</dbReference>
<evidence type="ECO:0000256" key="3">
    <source>
        <dbReference type="ARBA" id="ARBA00023125"/>
    </source>
</evidence>
<dbReference type="FunFam" id="1.10.10.10:FF:000001">
    <property type="entry name" value="LysR family transcriptional regulator"/>
    <property type="match status" value="1"/>
</dbReference>
<keyword evidence="2" id="KW-0805">Transcription regulation</keyword>
<keyword evidence="4" id="KW-0804">Transcription</keyword>
<dbReference type="PROSITE" id="PS50931">
    <property type="entry name" value="HTH_LYSR"/>
    <property type="match status" value="1"/>
</dbReference>
<evidence type="ECO:0000259" key="5">
    <source>
        <dbReference type="PROSITE" id="PS50931"/>
    </source>
</evidence>
<sequence length="289" mass="32152">MSIRSLRILEATARLGSFSRAAREMQLTQPAVSQQMLQLEREFRTTLFDRSNRSISLTPAGRTLVEGAQQILAIYDNIHSQLSDSCPLSGHIRLGSISTVFDGVLPSVLEHFDKHHPKLRISLFSGAPEALASQVESGNLDAAITTSMSATSVRLVEHPLFDEMLWMVDCVRGQIGKPEGSRRHVIRRTEQRALAKAIDKELKRLNIDCSNIWELEQEDTAIRLVQQGLGIAVLPLVDTARLAATGLSCTAFGKPQLKRQIVFIERAERSPSRISSLLVKEIKRAHQQT</sequence>
<dbReference type="Gene3D" id="1.10.10.10">
    <property type="entry name" value="Winged helix-like DNA-binding domain superfamily/Winged helix DNA-binding domain"/>
    <property type="match status" value="1"/>
</dbReference>
<gene>
    <name evidence="6" type="primary">gltR_2</name>
    <name evidence="6" type="ORF">LMG3441_00731</name>
</gene>
<dbReference type="PRINTS" id="PR00039">
    <property type="entry name" value="HTHLYSR"/>
</dbReference>
<dbReference type="EMBL" id="CADIJQ010000001">
    <property type="protein sequence ID" value="CAB3664329.1"/>
    <property type="molecule type" value="Genomic_DNA"/>
</dbReference>
<keyword evidence="7" id="KW-1185">Reference proteome</keyword>
<dbReference type="InterPro" id="IPR005119">
    <property type="entry name" value="LysR_subst-bd"/>
</dbReference>
<dbReference type="SUPFAM" id="SSF46785">
    <property type="entry name" value="Winged helix' DNA-binding domain"/>
    <property type="match status" value="1"/>
</dbReference>
<dbReference type="RefSeq" id="WP_175168825.1">
    <property type="nucleotide sequence ID" value="NZ_CADIJQ010000001.1"/>
</dbReference>
<feature type="domain" description="HTH lysR-type" evidence="5">
    <location>
        <begin position="1"/>
        <end position="58"/>
    </location>
</feature>
<dbReference type="Proteomes" id="UP000494269">
    <property type="component" value="Unassembled WGS sequence"/>
</dbReference>
<dbReference type="Pfam" id="PF03466">
    <property type="entry name" value="LysR_substrate"/>
    <property type="match status" value="1"/>
</dbReference>
<dbReference type="PANTHER" id="PTHR30126:SF94">
    <property type="entry name" value="LYSR FAMILY TRANSCRIPTIONAL REGULATOR"/>
    <property type="match status" value="1"/>
</dbReference>